<dbReference type="Proteomes" id="UP000016933">
    <property type="component" value="Unassembled WGS sequence"/>
</dbReference>
<evidence type="ECO:0000313" key="3">
    <source>
        <dbReference type="Proteomes" id="UP000016933"/>
    </source>
</evidence>
<gene>
    <name evidence="2" type="ORF">DOTSEDRAFT_71656</name>
</gene>
<proteinExistence type="predicted"/>
<name>N1PNF4_DOTSN</name>
<evidence type="ECO:0000256" key="1">
    <source>
        <dbReference type="SAM" id="MobiDB-lite"/>
    </source>
</evidence>
<organism evidence="2 3">
    <name type="scientific">Dothistroma septosporum (strain NZE10 / CBS 128990)</name>
    <name type="common">Red band needle blight fungus</name>
    <name type="synonym">Mycosphaerella pini</name>
    <dbReference type="NCBI Taxonomy" id="675120"/>
    <lineage>
        <taxon>Eukaryota</taxon>
        <taxon>Fungi</taxon>
        <taxon>Dikarya</taxon>
        <taxon>Ascomycota</taxon>
        <taxon>Pezizomycotina</taxon>
        <taxon>Dothideomycetes</taxon>
        <taxon>Dothideomycetidae</taxon>
        <taxon>Mycosphaerellales</taxon>
        <taxon>Mycosphaerellaceae</taxon>
        <taxon>Dothistroma</taxon>
    </lineage>
</organism>
<accession>N1PNF4</accession>
<sequence>MHMKETMQAFSFSGMTRTSSDNALIFSHANLSHYRLQLVRPSIHLTVVDLNGAVLSQVCESLRSDSDSATVLRSYQRERVYVLPGVRLKLMVTTRSSPTIDMMTVSFVVEHMPFEEQDNSGLRSGPMITHPQNLNDGIDSTSTLSQPMSS</sequence>
<feature type="region of interest" description="Disordered" evidence="1">
    <location>
        <begin position="118"/>
        <end position="150"/>
    </location>
</feature>
<reference evidence="2 3" key="2">
    <citation type="journal article" date="2012" name="PLoS Pathog.">
        <title>Diverse lifestyles and strategies of plant pathogenesis encoded in the genomes of eighteen Dothideomycetes fungi.</title>
        <authorList>
            <person name="Ohm R.A."/>
            <person name="Feau N."/>
            <person name="Henrissat B."/>
            <person name="Schoch C.L."/>
            <person name="Horwitz B.A."/>
            <person name="Barry K.W."/>
            <person name="Condon B.J."/>
            <person name="Copeland A.C."/>
            <person name="Dhillon B."/>
            <person name="Glaser F."/>
            <person name="Hesse C.N."/>
            <person name="Kosti I."/>
            <person name="LaButti K."/>
            <person name="Lindquist E.A."/>
            <person name="Lucas S."/>
            <person name="Salamov A.A."/>
            <person name="Bradshaw R.E."/>
            <person name="Ciuffetti L."/>
            <person name="Hamelin R.C."/>
            <person name="Kema G.H.J."/>
            <person name="Lawrence C."/>
            <person name="Scott J.A."/>
            <person name="Spatafora J.W."/>
            <person name="Turgeon B.G."/>
            <person name="de Wit P.J.G.M."/>
            <person name="Zhong S."/>
            <person name="Goodwin S.B."/>
            <person name="Grigoriev I.V."/>
        </authorList>
    </citation>
    <scope>NUCLEOTIDE SEQUENCE [LARGE SCALE GENOMIC DNA]</scope>
    <source>
        <strain evidence="3">NZE10 / CBS 128990</strain>
    </source>
</reference>
<dbReference type="AlphaFoldDB" id="N1PNF4"/>
<dbReference type="EMBL" id="KB446539">
    <property type="protein sequence ID" value="EME43920.1"/>
    <property type="molecule type" value="Genomic_DNA"/>
</dbReference>
<keyword evidence="3" id="KW-1185">Reference proteome</keyword>
<evidence type="ECO:0000313" key="2">
    <source>
        <dbReference type="EMBL" id="EME43920.1"/>
    </source>
</evidence>
<feature type="compositionally biased region" description="Polar residues" evidence="1">
    <location>
        <begin position="130"/>
        <end position="150"/>
    </location>
</feature>
<reference evidence="3" key="1">
    <citation type="journal article" date="2012" name="PLoS Genet.">
        <title>The genomes of the fungal plant pathogens Cladosporium fulvum and Dothistroma septosporum reveal adaptation to different hosts and lifestyles but also signatures of common ancestry.</title>
        <authorList>
            <person name="de Wit P.J.G.M."/>
            <person name="van der Burgt A."/>
            <person name="Oekmen B."/>
            <person name="Stergiopoulos I."/>
            <person name="Abd-Elsalam K.A."/>
            <person name="Aerts A.L."/>
            <person name="Bahkali A.H."/>
            <person name="Beenen H.G."/>
            <person name="Chettri P."/>
            <person name="Cox M.P."/>
            <person name="Datema E."/>
            <person name="de Vries R.P."/>
            <person name="Dhillon B."/>
            <person name="Ganley A.R."/>
            <person name="Griffiths S.A."/>
            <person name="Guo Y."/>
            <person name="Hamelin R.C."/>
            <person name="Henrissat B."/>
            <person name="Kabir M.S."/>
            <person name="Jashni M.K."/>
            <person name="Kema G."/>
            <person name="Klaubauf S."/>
            <person name="Lapidus A."/>
            <person name="Levasseur A."/>
            <person name="Lindquist E."/>
            <person name="Mehrabi R."/>
            <person name="Ohm R.A."/>
            <person name="Owen T.J."/>
            <person name="Salamov A."/>
            <person name="Schwelm A."/>
            <person name="Schijlen E."/>
            <person name="Sun H."/>
            <person name="van den Burg H.A."/>
            <person name="van Ham R.C.H.J."/>
            <person name="Zhang S."/>
            <person name="Goodwin S.B."/>
            <person name="Grigoriev I.V."/>
            <person name="Collemare J."/>
            <person name="Bradshaw R.E."/>
        </authorList>
    </citation>
    <scope>NUCLEOTIDE SEQUENCE [LARGE SCALE GENOMIC DNA]</scope>
    <source>
        <strain evidence="3">NZE10 / CBS 128990</strain>
    </source>
</reference>
<dbReference type="HOGENOM" id="CLU_1740488_0_0_1"/>
<protein>
    <submittedName>
        <fullName evidence="2">Uncharacterized protein</fullName>
    </submittedName>
</protein>